<comment type="caution">
    <text evidence="1">The sequence shown here is derived from an EMBL/GenBank/DDBJ whole genome shotgun (WGS) entry which is preliminary data.</text>
</comment>
<dbReference type="EMBL" id="CAMXCT030001158">
    <property type="protein sequence ID" value="CAL4774653.1"/>
    <property type="molecule type" value="Genomic_DNA"/>
</dbReference>
<name>A0A9P1CBQ0_9DINO</name>
<dbReference type="AlphaFoldDB" id="A0A9P1CBQ0"/>
<dbReference type="Proteomes" id="UP001152797">
    <property type="component" value="Unassembled WGS sequence"/>
</dbReference>
<dbReference type="EMBL" id="CAMXCT010001158">
    <property type="protein sequence ID" value="CAI3987341.1"/>
    <property type="molecule type" value="Genomic_DNA"/>
</dbReference>
<evidence type="ECO:0000313" key="3">
    <source>
        <dbReference type="EMBL" id="CAL4774653.1"/>
    </source>
</evidence>
<dbReference type="EMBL" id="CAMXCT020001158">
    <property type="protein sequence ID" value="CAL1140716.1"/>
    <property type="molecule type" value="Genomic_DNA"/>
</dbReference>
<protein>
    <submittedName>
        <fullName evidence="3">U3 small nucleolar RNA-associated protein 4</fullName>
    </submittedName>
</protein>
<dbReference type="OrthoDB" id="8883818at2759"/>
<dbReference type="Gene3D" id="2.130.10.10">
    <property type="entry name" value="YVTN repeat-like/Quinoprotein amine dehydrogenase"/>
    <property type="match status" value="1"/>
</dbReference>
<gene>
    <name evidence="1" type="ORF">C1SCF055_LOCUS14623</name>
</gene>
<evidence type="ECO:0000313" key="4">
    <source>
        <dbReference type="Proteomes" id="UP001152797"/>
    </source>
</evidence>
<dbReference type="SUPFAM" id="SSF50998">
    <property type="entry name" value="Quinoprotein alcohol dehydrogenase-like"/>
    <property type="match status" value="1"/>
</dbReference>
<accession>A0A9P1CBQ0</accession>
<reference evidence="2" key="2">
    <citation type="submission" date="2024-04" db="EMBL/GenBank/DDBJ databases">
        <authorList>
            <person name="Chen Y."/>
            <person name="Shah S."/>
            <person name="Dougan E. K."/>
            <person name="Thang M."/>
            <person name="Chan C."/>
        </authorList>
    </citation>
    <scope>NUCLEOTIDE SEQUENCE [LARGE SCALE GENOMIC DNA]</scope>
</reference>
<sequence>MTGTRLFDVNVEQLQVRRTSLPTEISSCPMRAMCFAGRMLVMATWHDHRILLLDCKDQTIITTFEEHQAPVTHLVAGGADHAEWLLSGDVAGAVKIWDLDALALHCSVPTGEETVTALAFDASGRKALLVNAQHQLNVFDIESQSLEQQLKIPPRYLPPHARVCGVCSIGASKLLLWGHGFLLAAYLDKDSPRWQTWPERFILGLAALSGPWLHPTKSTKGSCPQKSTDTVAIAVQVSEAETRELLPEPFERKKYGRKRKAGS</sequence>
<proteinExistence type="predicted"/>
<evidence type="ECO:0000313" key="1">
    <source>
        <dbReference type="EMBL" id="CAI3987341.1"/>
    </source>
</evidence>
<dbReference type="InterPro" id="IPR015943">
    <property type="entry name" value="WD40/YVTN_repeat-like_dom_sf"/>
</dbReference>
<organism evidence="1">
    <name type="scientific">Cladocopium goreaui</name>
    <dbReference type="NCBI Taxonomy" id="2562237"/>
    <lineage>
        <taxon>Eukaryota</taxon>
        <taxon>Sar</taxon>
        <taxon>Alveolata</taxon>
        <taxon>Dinophyceae</taxon>
        <taxon>Suessiales</taxon>
        <taxon>Symbiodiniaceae</taxon>
        <taxon>Cladocopium</taxon>
    </lineage>
</organism>
<reference evidence="1" key="1">
    <citation type="submission" date="2022-10" db="EMBL/GenBank/DDBJ databases">
        <authorList>
            <person name="Chen Y."/>
            <person name="Dougan E. K."/>
            <person name="Chan C."/>
            <person name="Rhodes N."/>
            <person name="Thang M."/>
        </authorList>
    </citation>
    <scope>NUCLEOTIDE SEQUENCE</scope>
</reference>
<keyword evidence="4" id="KW-1185">Reference proteome</keyword>
<evidence type="ECO:0000313" key="2">
    <source>
        <dbReference type="EMBL" id="CAL1140716.1"/>
    </source>
</evidence>
<dbReference type="InterPro" id="IPR011047">
    <property type="entry name" value="Quinoprotein_ADH-like_sf"/>
</dbReference>